<feature type="transmembrane region" description="Helical" evidence="1">
    <location>
        <begin position="12"/>
        <end position="33"/>
    </location>
</feature>
<dbReference type="EMBL" id="KB705480">
    <property type="protein sequence ID" value="EMR72242.1"/>
    <property type="molecule type" value="Genomic_DNA"/>
</dbReference>
<keyword evidence="1" id="KW-0812">Transmembrane</keyword>
<evidence type="ECO:0000313" key="3">
    <source>
        <dbReference type="Proteomes" id="UP000012174"/>
    </source>
</evidence>
<dbReference type="Proteomes" id="UP000012174">
    <property type="component" value="Unassembled WGS sequence"/>
</dbReference>
<dbReference type="HOGENOM" id="CLU_1885756_0_0_1"/>
<sequence length="135" mass="15801">MDRNLRRVLSIFFAIYMSLYVLGLIHFGVFLQLKLAPYFREHSTELEAGTAELLFGFLYIAALYLTLWLPSILKPACPRSLIEKLYSYKHTEYIAMTVGSDSESQRRRMVGLVSEDLRLEDIEAQRRARMSRVRF</sequence>
<proteinExistence type="predicted"/>
<dbReference type="AlphaFoldDB" id="M7T6J1"/>
<accession>M7T6J1</accession>
<dbReference type="KEGG" id="ela:UCREL1_695"/>
<protein>
    <submittedName>
        <fullName evidence="2">Uncharacterized protein</fullName>
    </submittedName>
</protein>
<evidence type="ECO:0000313" key="2">
    <source>
        <dbReference type="EMBL" id="EMR72242.1"/>
    </source>
</evidence>
<evidence type="ECO:0000256" key="1">
    <source>
        <dbReference type="SAM" id="Phobius"/>
    </source>
</evidence>
<keyword evidence="1" id="KW-0472">Membrane</keyword>
<name>M7T6J1_EUTLA</name>
<reference evidence="3" key="1">
    <citation type="journal article" date="2013" name="Genome Announc.">
        <title>Draft genome sequence of the grapevine dieback fungus Eutypa lata UCR-EL1.</title>
        <authorList>
            <person name="Blanco-Ulate B."/>
            <person name="Rolshausen P.E."/>
            <person name="Cantu D."/>
        </authorList>
    </citation>
    <scope>NUCLEOTIDE SEQUENCE [LARGE SCALE GENOMIC DNA]</scope>
    <source>
        <strain evidence="3">UCR-EL1</strain>
    </source>
</reference>
<keyword evidence="3" id="KW-1185">Reference proteome</keyword>
<gene>
    <name evidence="2" type="ORF">UCREL1_695</name>
</gene>
<keyword evidence="1" id="KW-1133">Transmembrane helix</keyword>
<organism evidence="2 3">
    <name type="scientific">Eutypa lata (strain UCR-EL1)</name>
    <name type="common">Grapevine dieback disease fungus</name>
    <name type="synonym">Eutypa armeniacae</name>
    <dbReference type="NCBI Taxonomy" id="1287681"/>
    <lineage>
        <taxon>Eukaryota</taxon>
        <taxon>Fungi</taxon>
        <taxon>Dikarya</taxon>
        <taxon>Ascomycota</taxon>
        <taxon>Pezizomycotina</taxon>
        <taxon>Sordariomycetes</taxon>
        <taxon>Xylariomycetidae</taxon>
        <taxon>Xylariales</taxon>
        <taxon>Diatrypaceae</taxon>
        <taxon>Eutypa</taxon>
    </lineage>
</organism>
<feature type="transmembrane region" description="Helical" evidence="1">
    <location>
        <begin position="53"/>
        <end position="73"/>
    </location>
</feature>